<name>A0A391NW86_9EUKA</name>
<organism evidence="1 2">
    <name type="scientific">Kipferlia bialata</name>
    <dbReference type="NCBI Taxonomy" id="797122"/>
    <lineage>
        <taxon>Eukaryota</taxon>
        <taxon>Metamonada</taxon>
        <taxon>Carpediemonas-like organisms</taxon>
        <taxon>Kipferlia</taxon>
    </lineage>
</organism>
<gene>
    <name evidence="1" type="ORF">KIPB_015441</name>
</gene>
<feature type="non-terminal residue" evidence="1">
    <location>
        <position position="1"/>
    </location>
</feature>
<sequence>ALEAVISFLTPKDGATSPTPEEQSRITTGLTALRRLFLNKKLYEGYASERDVVVFLSLYT</sequence>
<dbReference type="EMBL" id="BDIP01008655">
    <property type="protein sequence ID" value="GCA64810.1"/>
    <property type="molecule type" value="Genomic_DNA"/>
</dbReference>
<comment type="caution">
    <text evidence="1">The sequence shown here is derived from an EMBL/GenBank/DDBJ whole genome shotgun (WGS) entry which is preliminary data.</text>
</comment>
<keyword evidence="2" id="KW-1185">Reference proteome</keyword>
<accession>A0A391NW86</accession>
<evidence type="ECO:0000313" key="1">
    <source>
        <dbReference type="EMBL" id="GCA64810.1"/>
    </source>
</evidence>
<proteinExistence type="predicted"/>
<evidence type="ECO:0000313" key="2">
    <source>
        <dbReference type="Proteomes" id="UP000265618"/>
    </source>
</evidence>
<reference evidence="1 2" key="1">
    <citation type="journal article" date="2018" name="PLoS ONE">
        <title>The draft genome of Kipferlia bialata reveals reductive genome evolution in fornicate parasites.</title>
        <authorList>
            <person name="Tanifuji G."/>
            <person name="Takabayashi S."/>
            <person name="Kume K."/>
            <person name="Takagi M."/>
            <person name="Nakayama T."/>
            <person name="Kamikawa R."/>
            <person name="Inagaki Y."/>
            <person name="Hashimoto T."/>
        </authorList>
    </citation>
    <scope>NUCLEOTIDE SEQUENCE [LARGE SCALE GENOMIC DNA]</scope>
    <source>
        <strain evidence="1">NY0173</strain>
    </source>
</reference>
<dbReference type="Proteomes" id="UP000265618">
    <property type="component" value="Unassembled WGS sequence"/>
</dbReference>
<protein>
    <submittedName>
        <fullName evidence="1">Uncharacterized protein</fullName>
    </submittedName>
</protein>
<dbReference type="AlphaFoldDB" id="A0A391NW86"/>